<dbReference type="Proteomes" id="UP000179588">
    <property type="component" value="Unassembled WGS sequence"/>
</dbReference>
<dbReference type="EMBL" id="LVIE01000001">
    <property type="protein sequence ID" value="OHT25792.1"/>
    <property type="molecule type" value="Genomic_DNA"/>
</dbReference>
<proteinExistence type="predicted"/>
<protein>
    <recommendedName>
        <fullName evidence="3">Immunity protein 53</fullName>
    </recommendedName>
</protein>
<evidence type="ECO:0000313" key="2">
    <source>
        <dbReference type="Proteomes" id="UP000179588"/>
    </source>
</evidence>
<name>A0A1S1HV84_PROST</name>
<accession>A0A1S1HV84</accession>
<evidence type="ECO:0000313" key="1">
    <source>
        <dbReference type="EMBL" id="OHT25792.1"/>
    </source>
</evidence>
<reference evidence="1 2" key="1">
    <citation type="submission" date="2016-03" db="EMBL/GenBank/DDBJ databases">
        <title>Genome sequence of Providencia stuartii strain, isolated from the salivary glands of larval Lucilia sericata.</title>
        <authorList>
            <person name="Yuan Y."/>
            <person name="Zhang Y."/>
            <person name="Fu S."/>
            <person name="Crippen T.L."/>
            <person name="Visi D."/>
            <person name="Benbow M.E."/>
            <person name="Allen M."/>
            <person name="Tomberlin J.K."/>
            <person name="Sze S.-H."/>
            <person name="Tarone A.M."/>
        </authorList>
    </citation>
    <scope>NUCLEOTIDE SEQUENCE [LARGE SCALE GENOMIC DNA]</scope>
    <source>
        <strain evidence="1 2">Crippen</strain>
    </source>
</reference>
<dbReference type="InterPro" id="IPR028228">
    <property type="entry name" value="Imm53"/>
</dbReference>
<evidence type="ECO:0008006" key="3">
    <source>
        <dbReference type="Google" id="ProtNLM"/>
    </source>
</evidence>
<sequence length="98" mass="11476">MNDDLITQLQNWYKSKCNGLWEHEYGLDISTLDNPGWKVHINGEKGKEELNLTVNNNNDDWLNIITNDIEFKGYGSPQNLNTILNYAIKWLNKPRQKI</sequence>
<dbReference type="Pfam" id="PF15580">
    <property type="entry name" value="Imm53"/>
    <property type="match status" value="1"/>
</dbReference>
<organism evidence="1 2">
    <name type="scientific">Providencia stuartii</name>
    <dbReference type="NCBI Taxonomy" id="588"/>
    <lineage>
        <taxon>Bacteria</taxon>
        <taxon>Pseudomonadati</taxon>
        <taxon>Pseudomonadota</taxon>
        <taxon>Gammaproteobacteria</taxon>
        <taxon>Enterobacterales</taxon>
        <taxon>Morganellaceae</taxon>
        <taxon>Providencia</taxon>
    </lineage>
</organism>
<dbReference type="AlphaFoldDB" id="A0A1S1HV84"/>
<keyword evidence="2" id="KW-1185">Reference proteome</keyword>
<gene>
    <name evidence="1" type="ORF">A3Q29_00010</name>
</gene>
<comment type="caution">
    <text evidence="1">The sequence shown here is derived from an EMBL/GenBank/DDBJ whole genome shotgun (WGS) entry which is preliminary data.</text>
</comment>